<dbReference type="PROSITE" id="PS51257">
    <property type="entry name" value="PROKAR_LIPOPROTEIN"/>
    <property type="match status" value="1"/>
</dbReference>
<protein>
    <recommendedName>
        <fullName evidence="3">EfeO-type cupredoxin-like domain-containing protein</fullName>
    </recommendedName>
</protein>
<dbReference type="EMBL" id="AP024702">
    <property type="protein sequence ID" value="BCX48547.1"/>
    <property type="molecule type" value="Genomic_DNA"/>
</dbReference>
<dbReference type="RefSeq" id="WP_338684837.1">
    <property type="nucleotide sequence ID" value="NZ_AP024702.1"/>
</dbReference>
<evidence type="ECO:0000313" key="2">
    <source>
        <dbReference type="Proteomes" id="UP001374893"/>
    </source>
</evidence>
<accession>A0ABM7RL88</accession>
<keyword evidence="2" id="KW-1185">Reference proteome</keyword>
<name>A0ABM7RL88_9BACT</name>
<reference evidence="1 2" key="1">
    <citation type="submission" date="2021-06" db="EMBL/GenBank/DDBJ databases">
        <title>Complete genome of Haloferula helveola possessing various polysaccharide degrading enzymes.</title>
        <authorList>
            <person name="Takami H."/>
            <person name="Huang C."/>
            <person name="Hamasaki K."/>
        </authorList>
    </citation>
    <scope>NUCLEOTIDE SEQUENCE [LARGE SCALE GENOMIC DNA]</scope>
    <source>
        <strain evidence="1 2">CN-1</strain>
    </source>
</reference>
<gene>
    <name evidence="1" type="ORF">HAHE_24550</name>
</gene>
<dbReference type="Proteomes" id="UP001374893">
    <property type="component" value="Chromosome"/>
</dbReference>
<organism evidence="1 2">
    <name type="scientific">Haloferula helveola</name>
    <dbReference type="NCBI Taxonomy" id="490095"/>
    <lineage>
        <taxon>Bacteria</taxon>
        <taxon>Pseudomonadati</taxon>
        <taxon>Verrucomicrobiota</taxon>
        <taxon>Verrucomicrobiia</taxon>
        <taxon>Verrucomicrobiales</taxon>
        <taxon>Verrucomicrobiaceae</taxon>
        <taxon>Haloferula</taxon>
    </lineage>
</organism>
<evidence type="ECO:0000313" key="1">
    <source>
        <dbReference type="EMBL" id="BCX48547.1"/>
    </source>
</evidence>
<sequence length="122" mass="13494">MSASRSVLLLTLLVAVSCRNSEDESARAQVVTPEETPRPVITILNPDFTPIPDAKVTLAFADQPFPPEFITDEEGIAVLPTEMAEKGGWESIDIRFFDDEGVEHQMSHFDSHPTFPLELTVP</sequence>
<proteinExistence type="predicted"/>
<evidence type="ECO:0008006" key="3">
    <source>
        <dbReference type="Google" id="ProtNLM"/>
    </source>
</evidence>